<dbReference type="EMBL" id="VSSQ01060151">
    <property type="protein sequence ID" value="MPN13632.1"/>
    <property type="molecule type" value="Genomic_DNA"/>
</dbReference>
<protein>
    <submittedName>
        <fullName evidence="1">Uncharacterized protein</fullName>
    </submittedName>
</protein>
<reference evidence="1" key="1">
    <citation type="submission" date="2019-08" db="EMBL/GenBank/DDBJ databases">
        <authorList>
            <person name="Kucharzyk K."/>
            <person name="Murdoch R.W."/>
            <person name="Higgins S."/>
            <person name="Loffler F."/>
        </authorList>
    </citation>
    <scope>NUCLEOTIDE SEQUENCE</scope>
</reference>
<organism evidence="1">
    <name type="scientific">bioreactor metagenome</name>
    <dbReference type="NCBI Taxonomy" id="1076179"/>
    <lineage>
        <taxon>unclassified sequences</taxon>
        <taxon>metagenomes</taxon>
        <taxon>ecological metagenomes</taxon>
    </lineage>
</organism>
<accession>A0A645FJC4</accession>
<name>A0A645FJC4_9ZZZZ</name>
<comment type="caution">
    <text evidence="1">The sequence shown here is derived from an EMBL/GenBank/DDBJ whole genome shotgun (WGS) entry which is preliminary data.</text>
</comment>
<sequence>MVEADDAHAVRLFNPDIRVAQAGMLRREVYGCIELEDVSGANLETEATAKPRLVGIGGNLRNGIAKGFGFLGHTFEGFFRVHFESDRIETGFVGFAERDGVVVKLVVGLQADAAVRGAGDFIKTKNILVEIKCFVQIQHAQLNQTRPERLIECHVFFSPFLISGFVDW</sequence>
<evidence type="ECO:0000313" key="1">
    <source>
        <dbReference type="EMBL" id="MPN13632.1"/>
    </source>
</evidence>
<dbReference type="AlphaFoldDB" id="A0A645FJC4"/>
<gene>
    <name evidence="1" type="ORF">SDC9_160954</name>
</gene>
<proteinExistence type="predicted"/>